<name>A0AAN9P1J9_CROPI</name>
<keyword evidence="2" id="KW-1185">Reference proteome</keyword>
<organism evidence="1 2">
    <name type="scientific">Crotalaria pallida</name>
    <name type="common">Smooth rattlebox</name>
    <name type="synonym">Crotalaria striata</name>
    <dbReference type="NCBI Taxonomy" id="3830"/>
    <lineage>
        <taxon>Eukaryota</taxon>
        <taxon>Viridiplantae</taxon>
        <taxon>Streptophyta</taxon>
        <taxon>Embryophyta</taxon>
        <taxon>Tracheophyta</taxon>
        <taxon>Spermatophyta</taxon>
        <taxon>Magnoliopsida</taxon>
        <taxon>eudicotyledons</taxon>
        <taxon>Gunneridae</taxon>
        <taxon>Pentapetalae</taxon>
        <taxon>rosids</taxon>
        <taxon>fabids</taxon>
        <taxon>Fabales</taxon>
        <taxon>Fabaceae</taxon>
        <taxon>Papilionoideae</taxon>
        <taxon>50 kb inversion clade</taxon>
        <taxon>genistoids sensu lato</taxon>
        <taxon>core genistoids</taxon>
        <taxon>Crotalarieae</taxon>
        <taxon>Crotalaria</taxon>
    </lineage>
</organism>
<dbReference type="EMBL" id="JAYWIO010000002">
    <property type="protein sequence ID" value="KAK7283011.1"/>
    <property type="molecule type" value="Genomic_DNA"/>
</dbReference>
<gene>
    <name evidence="1" type="ORF">RIF29_12203</name>
</gene>
<protein>
    <submittedName>
        <fullName evidence="1">Uncharacterized protein</fullName>
    </submittedName>
</protein>
<proteinExistence type="predicted"/>
<comment type="caution">
    <text evidence="1">The sequence shown here is derived from an EMBL/GenBank/DDBJ whole genome shotgun (WGS) entry which is preliminary data.</text>
</comment>
<sequence>MVYPYILLVPLCPSYWSLEWFETGAALFFETMSLNLANFLGSAVVNTMFGSFGVGNERLFHMSVATPET</sequence>
<reference evidence="1 2" key="1">
    <citation type="submission" date="2024-01" db="EMBL/GenBank/DDBJ databases">
        <title>The genomes of 5 underutilized Papilionoideae crops provide insights into root nodulation and disease resistanc.</title>
        <authorList>
            <person name="Yuan L."/>
        </authorList>
    </citation>
    <scope>NUCLEOTIDE SEQUENCE [LARGE SCALE GENOMIC DNA]</scope>
    <source>
        <strain evidence="1">ZHUSHIDOU_FW_LH</strain>
        <tissue evidence="1">Leaf</tissue>
    </source>
</reference>
<evidence type="ECO:0000313" key="1">
    <source>
        <dbReference type="EMBL" id="KAK7283011.1"/>
    </source>
</evidence>
<dbReference type="AlphaFoldDB" id="A0AAN9P1J9"/>
<dbReference type="Proteomes" id="UP001372338">
    <property type="component" value="Unassembled WGS sequence"/>
</dbReference>
<evidence type="ECO:0000313" key="2">
    <source>
        <dbReference type="Proteomes" id="UP001372338"/>
    </source>
</evidence>
<accession>A0AAN9P1J9</accession>